<organism evidence="1 2">
    <name type="scientific">Cryptococcus gattii EJB2</name>
    <dbReference type="NCBI Taxonomy" id="1296103"/>
    <lineage>
        <taxon>Eukaryota</taxon>
        <taxon>Fungi</taxon>
        <taxon>Dikarya</taxon>
        <taxon>Basidiomycota</taxon>
        <taxon>Agaricomycotina</taxon>
        <taxon>Tremellomycetes</taxon>
        <taxon>Tremellales</taxon>
        <taxon>Cryptococcaceae</taxon>
        <taxon>Cryptococcus</taxon>
        <taxon>Cryptococcus gattii species complex</taxon>
    </lineage>
</organism>
<dbReference type="InterPro" id="IPR021109">
    <property type="entry name" value="Peptidase_aspartic_dom_sf"/>
</dbReference>
<gene>
    <name evidence="1" type="ORF">I306_05196</name>
</gene>
<dbReference type="EMBL" id="KN848738">
    <property type="protein sequence ID" value="KIR77802.1"/>
    <property type="molecule type" value="Genomic_DNA"/>
</dbReference>
<evidence type="ECO:0008006" key="3">
    <source>
        <dbReference type="Google" id="ProtNLM"/>
    </source>
</evidence>
<dbReference type="Gene3D" id="2.40.70.10">
    <property type="entry name" value="Acid Proteases"/>
    <property type="match status" value="1"/>
</dbReference>
<dbReference type="Proteomes" id="UP000054272">
    <property type="component" value="Unassembled WGS sequence"/>
</dbReference>
<accession>A0ABR5BQ75</accession>
<protein>
    <recommendedName>
        <fullName evidence="3">Peptidase A2 domain-containing protein</fullName>
    </recommendedName>
</protein>
<name>A0ABR5BQ75_9TREE</name>
<dbReference type="Pfam" id="PF13650">
    <property type="entry name" value="Asp_protease_2"/>
    <property type="match status" value="1"/>
</dbReference>
<reference evidence="1 2" key="1">
    <citation type="submission" date="2015-01" db="EMBL/GenBank/DDBJ databases">
        <title>The Genome Sequence of Cryptococcus gattii EJB2.</title>
        <authorList>
            <consortium name="The Broad Institute Genomics Platform"/>
            <person name="Cuomo C."/>
            <person name="Litvintseva A."/>
            <person name="Chen Y."/>
            <person name="Heitman J."/>
            <person name="Sun S."/>
            <person name="Springer D."/>
            <person name="Dromer F."/>
            <person name="Young S."/>
            <person name="Zeng Q."/>
            <person name="Gargeya S."/>
            <person name="Abouelleil A."/>
            <person name="Alvarado L."/>
            <person name="Chapman S.B."/>
            <person name="Gainer-Dewar J."/>
            <person name="Goldberg J."/>
            <person name="Griggs A."/>
            <person name="Gujja S."/>
            <person name="Hansen M."/>
            <person name="Howarth C."/>
            <person name="Imamovic A."/>
            <person name="Larimer J."/>
            <person name="Murphy C."/>
            <person name="Naylor J."/>
            <person name="Pearson M."/>
            <person name="Priest M."/>
            <person name="Roberts A."/>
            <person name="Saif S."/>
            <person name="Shea T."/>
            <person name="Sykes S."/>
            <person name="Wortman J."/>
            <person name="Nusbaum C."/>
            <person name="Birren B."/>
        </authorList>
    </citation>
    <scope>NUCLEOTIDE SEQUENCE [LARGE SCALE GENOMIC DNA]</scope>
    <source>
        <strain evidence="1 2">EJB2</strain>
    </source>
</reference>
<dbReference type="CDD" id="cd00303">
    <property type="entry name" value="retropepsin_like"/>
    <property type="match status" value="1"/>
</dbReference>
<evidence type="ECO:0000313" key="2">
    <source>
        <dbReference type="Proteomes" id="UP000054272"/>
    </source>
</evidence>
<sequence>MHHTQPKVNQLETELTAGDTTSAYLTLVQTILSAAEPIQGSSYALFHPLLAISIPIPADDFWPAHPIRFLIDTGASMTFVDPKLAVRLGWSVKTGAIWLRVRLADRKAT</sequence>
<proteinExistence type="predicted"/>
<evidence type="ECO:0000313" key="1">
    <source>
        <dbReference type="EMBL" id="KIR77802.1"/>
    </source>
</evidence>
<dbReference type="SUPFAM" id="SSF50630">
    <property type="entry name" value="Acid proteases"/>
    <property type="match status" value="1"/>
</dbReference>
<keyword evidence="2" id="KW-1185">Reference proteome</keyword>